<proteinExistence type="predicted"/>
<reference evidence="1" key="2">
    <citation type="submission" date="2021-12" db="EMBL/GenBank/DDBJ databases">
        <title>Resequencing data analysis of finger millet.</title>
        <authorList>
            <person name="Hatakeyama M."/>
            <person name="Aluri S."/>
            <person name="Balachadran M.T."/>
            <person name="Sivarajan S.R."/>
            <person name="Poveda L."/>
            <person name="Shimizu-Inatsugi R."/>
            <person name="Schlapbach R."/>
            <person name="Sreeman S.M."/>
            <person name="Shimizu K.K."/>
        </authorList>
    </citation>
    <scope>NUCLEOTIDE SEQUENCE</scope>
</reference>
<reference evidence="1" key="1">
    <citation type="journal article" date="2018" name="DNA Res.">
        <title>Multiple hybrid de novo genome assembly of finger millet, an orphan allotetraploid crop.</title>
        <authorList>
            <person name="Hatakeyama M."/>
            <person name="Aluri S."/>
            <person name="Balachadran M.T."/>
            <person name="Sivarajan S.R."/>
            <person name="Patrignani A."/>
            <person name="Gruter S."/>
            <person name="Poveda L."/>
            <person name="Shimizu-Inatsugi R."/>
            <person name="Baeten J."/>
            <person name="Francoijs K.J."/>
            <person name="Nataraja K.N."/>
            <person name="Reddy Y.A.N."/>
            <person name="Phadnis S."/>
            <person name="Ravikumar R.L."/>
            <person name="Schlapbach R."/>
            <person name="Sreeman S.M."/>
            <person name="Shimizu K.K."/>
        </authorList>
    </citation>
    <scope>NUCLEOTIDE SEQUENCE</scope>
</reference>
<name>A0AAV5CNA0_ELECO</name>
<evidence type="ECO:0000313" key="2">
    <source>
        <dbReference type="Proteomes" id="UP001054889"/>
    </source>
</evidence>
<protein>
    <submittedName>
        <fullName evidence="1">Uncharacterized protein</fullName>
    </submittedName>
</protein>
<accession>A0AAV5CNA0</accession>
<organism evidence="1 2">
    <name type="scientific">Eleusine coracana subsp. coracana</name>
    <dbReference type="NCBI Taxonomy" id="191504"/>
    <lineage>
        <taxon>Eukaryota</taxon>
        <taxon>Viridiplantae</taxon>
        <taxon>Streptophyta</taxon>
        <taxon>Embryophyta</taxon>
        <taxon>Tracheophyta</taxon>
        <taxon>Spermatophyta</taxon>
        <taxon>Magnoliopsida</taxon>
        <taxon>Liliopsida</taxon>
        <taxon>Poales</taxon>
        <taxon>Poaceae</taxon>
        <taxon>PACMAD clade</taxon>
        <taxon>Chloridoideae</taxon>
        <taxon>Cynodonteae</taxon>
        <taxon>Eleusininae</taxon>
        <taxon>Eleusine</taxon>
    </lineage>
</organism>
<gene>
    <name evidence="1" type="primary">ga17063</name>
    <name evidence="1" type="ORF">PR202_ga17063</name>
</gene>
<dbReference type="Proteomes" id="UP001054889">
    <property type="component" value="Unassembled WGS sequence"/>
</dbReference>
<sequence length="79" mass="8430">MEEMGAEQLSAVEGALRSLSTLPLMPTGLPHVSGAARVKVAAATSHRHNRLQFWINRRASVVNNRCSAIHDGSNGLGPQ</sequence>
<dbReference type="AlphaFoldDB" id="A0AAV5CNA0"/>
<keyword evidence="2" id="KW-1185">Reference proteome</keyword>
<dbReference type="EMBL" id="BQKI01000008">
    <property type="protein sequence ID" value="GJM99922.1"/>
    <property type="molecule type" value="Genomic_DNA"/>
</dbReference>
<comment type="caution">
    <text evidence="1">The sequence shown here is derived from an EMBL/GenBank/DDBJ whole genome shotgun (WGS) entry which is preliminary data.</text>
</comment>
<evidence type="ECO:0000313" key="1">
    <source>
        <dbReference type="EMBL" id="GJM99922.1"/>
    </source>
</evidence>